<proteinExistence type="predicted"/>
<dbReference type="EMBL" id="JAYKBV010000014">
    <property type="protein sequence ID" value="MEB3041057.1"/>
    <property type="molecule type" value="Genomic_DNA"/>
</dbReference>
<accession>A0A250FUB5</accession>
<organism evidence="2 4">
    <name type="scientific">Capnocytophaga gingivalis</name>
    <dbReference type="NCBI Taxonomy" id="1017"/>
    <lineage>
        <taxon>Bacteria</taxon>
        <taxon>Pseudomonadati</taxon>
        <taxon>Bacteroidota</taxon>
        <taxon>Flavobacteriia</taxon>
        <taxon>Flavobacteriales</taxon>
        <taxon>Flavobacteriaceae</taxon>
        <taxon>Capnocytophaga</taxon>
    </lineage>
</organism>
<dbReference type="Proteomes" id="UP001324270">
    <property type="component" value="Unassembled WGS sequence"/>
</dbReference>
<dbReference type="GeneID" id="84808988"/>
<keyword evidence="5" id="KW-1185">Reference proteome</keyword>
<evidence type="ECO:0000313" key="5">
    <source>
        <dbReference type="Proteomes" id="UP001324270"/>
    </source>
</evidence>
<dbReference type="Pfam" id="PF11325">
    <property type="entry name" value="DUF3127"/>
    <property type="match status" value="1"/>
</dbReference>
<evidence type="ECO:0000313" key="3">
    <source>
        <dbReference type="EMBL" id="MEB3041057.1"/>
    </source>
</evidence>
<dbReference type="RefSeq" id="WP_095910789.1">
    <property type="nucleotide sequence ID" value="NZ_CAUPXI010000019.1"/>
</dbReference>
<reference evidence="2" key="1">
    <citation type="journal article" date="2017" name="Genome Announc.">
        <title>Twelve Complete Reference Genomes of Clinical Isolates in the Capnocytophaga Genus.</title>
        <authorList>
            <person name="Villarma A."/>
            <person name="Gulvik C.A."/>
            <person name="Rowe L.A."/>
            <person name="Sheth M."/>
            <person name="Juieng P."/>
            <person name="Nicholson A.C."/>
            <person name="Loparev V.N."/>
            <person name="McQuiston J.R."/>
        </authorList>
    </citation>
    <scope>NUCLEOTIDE SEQUENCE</scope>
    <source>
        <strain evidence="2">H1496</strain>
    </source>
</reference>
<evidence type="ECO:0000313" key="2">
    <source>
        <dbReference type="EMBL" id="ATA87547.1"/>
    </source>
</evidence>
<sequence length="142" mass="15595">MELQGRIKLITPIQEYGANGFRKRELIIVTEEQYPQTISLEFTQGNCELLNGYQPGQVVKVTFDVRGREWTNPQGETKYFNSLVAWRIVNVEAQAQAPVQASTQATPPPPPPAQAPQGGTTFTPQPAVAPSGNDLEDDGLPF</sequence>
<dbReference type="EMBL" id="CP022386">
    <property type="protein sequence ID" value="ATA87547.1"/>
    <property type="molecule type" value="Genomic_DNA"/>
</dbReference>
<gene>
    <name evidence="2" type="ORF">CGC50_10540</name>
    <name evidence="3" type="ORF">VJJ49_10215</name>
</gene>
<dbReference type="SUPFAM" id="SSF50249">
    <property type="entry name" value="Nucleic acid-binding proteins"/>
    <property type="match status" value="1"/>
</dbReference>
<dbReference type="InterPro" id="IPR021474">
    <property type="entry name" value="DUF3127"/>
</dbReference>
<protein>
    <submittedName>
        <fullName evidence="3">DUF3127 domain-containing protein</fullName>
    </submittedName>
</protein>
<dbReference type="AlphaFoldDB" id="A0A250FUB5"/>
<dbReference type="Proteomes" id="UP000217250">
    <property type="component" value="Chromosome"/>
</dbReference>
<evidence type="ECO:0000313" key="4">
    <source>
        <dbReference type="Proteomes" id="UP000217250"/>
    </source>
</evidence>
<evidence type="ECO:0000256" key="1">
    <source>
        <dbReference type="SAM" id="MobiDB-lite"/>
    </source>
</evidence>
<reference evidence="3 5" key="3">
    <citation type="submission" date="2023-12" db="EMBL/GenBank/DDBJ databases">
        <title>Genomic sequences of Capnocytophaga and Parvimonas strains.</title>
        <authorList>
            <person name="Watt R.M."/>
            <person name="Wang M."/>
            <person name="Yang T."/>
            <person name="Tong W.M."/>
        </authorList>
    </citation>
    <scope>NUCLEOTIDE SEQUENCE [LARGE SCALE GENOMIC DNA]</scope>
    <source>
        <strain evidence="3 5">CCUG 13156</strain>
    </source>
</reference>
<name>A0A250FUB5_9FLAO</name>
<feature type="region of interest" description="Disordered" evidence="1">
    <location>
        <begin position="97"/>
        <end position="142"/>
    </location>
</feature>
<reference evidence="4" key="2">
    <citation type="submission" date="2017-06" db="EMBL/GenBank/DDBJ databases">
        <title>Capnocytophaga spp. assemblies.</title>
        <authorList>
            <person name="Gulvik C.A."/>
        </authorList>
    </citation>
    <scope>NUCLEOTIDE SEQUENCE [LARGE SCALE GENOMIC DNA]</scope>
    <source>
        <strain evidence="4">H1496</strain>
    </source>
</reference>
<dbReference type="KEGG" id="cgh:CGC50_10540"/>
<dbReference type="OrthoDB" id="598142at2"/>
<dbReference type="InterPro" id="IPR012340">
    <property type="entry name" value="NA-bd_OB-fold"/>
</dbReference>